<name>A0A3E0AZY8_9STAP</name>
<dbReference type="RefSeq" id="WP_115883994.1">
    <property type="nucleotide sequence ID" value="NZ_CBCSHX010000001.1"/>
</dbReference>
<comment type="caution">
    <text evidence="1">The sequence shown here is derived from an EMBL/GenBank/DDBJ whole genome shotgun (WGS) entry which is preliminary data.</text>
</comment>
<dbReference type="AlphaFoldDB" id="A0A3E0AZY8"/>
<evidence type="ECO:0008006" key="3">
    <source>
        <dbReference type="Google" id="ProtNLM"/>
    </source>
</evidence>
<protein>
    <recommendedName>
        <fullName evidence="3">Phage Mu protein F like protein</fullName>
    </recommendedName>
</protein>
<keyword evidence="2" id="KW-1185">Reference proteome</keyword>
<reference evidence="1 2" key="1">
    <citation type="submission" date="2018-08" db="EMBL/GenBank/DDBJ databases">
        <title>Genomic Encyclopedia of Type Strains, Phase IV (KMG-IV): sequencing the most valuable type-strain genomes for metagenomic binning, comparative biology and taxonomic classification.</title>
        <authorList>
            <person name="Goeker M."/>
        </authorList>
    </citation>
    <scope>NUCLEOTIDE SEQUENCE [LARGE SCALE GENOMIC DNA]</scope>
    <source>
        <strain evidence="1 2">DSM 17274</strain>
    </source>
</reference>
<dbReference type="OrthoDB" id="9151105at2"/>
<organism evidence="1 2">
    <name type="scientific">Jeotgalicoccus halotolerans</name>
    <dbReference type="NCBI Taxonomy" id="157227"/>
    <lineage>
        <taxon>Bacteria</taxon>
        <taxon>Bacillati</taxon>
        <taxon>Bacillota</taxon>
        <taxon>Bacilli</taxon>
        <taxon>Bacillales</taxon>
        <taxon>Staphylococcaceae</taxon>
        <taxon>Jeotgalicoccus</taxon>
    </lineage>
</organism>
<evidence type="ECO:0000313" key="2">
    <source>
        <dbReference type="Proteomes" id="UP000257076"/>
    </source>
</evidence>
<evidence type="ECO:0000313" key="1">
    <source>
        <dbReference type="EMBL" id="REG25291.1"/>
    </source>
</evidence>
<sequence length="396" mass="45771">MNWNDLGRQIDALIGMAENSVHQRFQTRINEIISMYDSLVNNYADEDSLEALNKYNRLNKAIKQLEQDITSDYSALYKTIAYAQALAFIHSTVGSVFLLSGLTGLAPVLAFPKLLELRKLLKQDTEEYDLLNTLSHHRNDMLRELKGTLNSSVNDNINPSATKKKLKRIAEKYTTRVQRVSTYEIGRAEALAEVQLGERYDTAVNELKDKPNKAPKGFKFDDKERGKRFVDEGSRLKRIWVSQRDLRVRTTHIVLDGQVSDHEGLFYSKATASYGKGPRLMVGINAMQENMGCRCSVGYRVNGIELDQLDDETMSADQREVYEKTSFDHYQDWLQFHEDDIAPDYYNQLSKKMMWYKNPTPTTEERTEHNLMTDAKRFRKMVERGFHKKTDGSWGY</sequence>
<gene>
    <name evidence="1" type="ORF">DFR63_0317</name>
</gene>
<proteinExistence type="predicted"/>
<accession>A0A3E0AZY8</accession>
<dbReference type="EMBL" id="QUMW01000009">
    <property type="protein sequence ID" value="REG25291.1"/>
    <property type="molecule type" value="Genomic_DNA"/>
</dbReference>
<dbReference type="Proteomes" id="UP000257076">
    <property type="component" value="Unassembled WGS sequence"/>
</dbReference>